<dbReference type="EMBL" id="JBDKWZ010000009">
    <property type="protein sequence ID" value="MEN7549553.1"/>
    <property type="molecule type" value="Genomic_DNA"/>
</dbReference>
<reference evidence="1 2" key="1">
    <citation type="submission" date="2024-04" db="EMBL/GenBank/DDBJ databases">
        <title>Novel genus in family Flammeovirgaceae.</title>
        <authorList>
            <person name="Nguyen T.H."/>
            <person name="Vuong T.Q."/>
            <person name="Le H."/>
            <person name="Kim S.-G."/>
        </authorList>
    </citation>
    <scope>NUCLEOTIDE SEQUENCE [LARGE SCALE GENOMIC DNA]</scope>
    <source>
        <strain evidence="1 2">JCM 23209</strain>
    </source>
</reference>
<evidence type="ECO:0000313" key="2">
    <source>
        <dbReference type="Proteomes" id="UP001403385"/>
    </source>
</evidence>
<proteinExistence type="predicted"/>
<dbReference type="AlphaFoldDB" id="A0AAW9SAQ7"/>
<gene>
    <name evidence="1" type="ORF">AAG747_16640</name>
</gene>
<sequence>MKPETKTQVPYITHLAQRAGFGLSAREFARMRNWKPSKLLNFLLKDAKDFCPLEVLQQDDIRLLVQKTNNKALRNQRKKQSKEKIKELNLQWIQRMAGGQGRLREKMTLFWHNHFACRSNNAHLVQMQNNTLRKYALGNFGHLLLAVAKDPAMLQFLNNRQNRKAHPNENFARELLELFTIGRGHYSEEDIKNAARAFTGWTFDQEGKFVFRKRHHDFGKKDFMGKRGNFGGEDILQIILENRNTARFITEKIYKHFVNHVPEPEHVQSLAKAFYESEYDITRLLKAVFSADWFYDTSNRGNFIKSPVALLVGLQRHLNQTFEPEEITLFLQKVLGQLLFYPPNVGGWPEGQAWIDSSSLTLRLSLAGFFLNQRPLQVTSKEDGDMNGLKLKRKFQQARLAVNWKEITSFSSSNTSEKRLYQTSEFLLGHLPDEKTLQLLNAYVETNASSEEEKAKLMFVSFMSLPEYQLS</sequence>
<protein>
    <submittedName>
        <fullName evidence="1">DUF1800 domain-containing protein</fullName>
    </submittedName>
</protein>
<evidence type="ECO:0000313" key="1">
    <source>
        <dbReference type="EMBL" id="MEN7549553.1"/>
    </source>
</evidence>
<keyword evidence="2" id="KW-1185">Reference proteome</keyword>
<dbReference type="RefSeq" id="WP_346822332.1">
    <property type="nucleotide sequence ID" value="NZ_JBDKWZ010000009.1"/>
</dbReference>
<dbReference type="Pfam" id="PF08811">
    <property type="entry name" value="DUF1800"/>
    <property type="match status" value="1"/>
</dbReference>
<dbReference type="Proteomes" id="UP001403385">
    <property type="component" value="Unassembled WGS sequence"/>
</dbReference>
<organism evidence="1 2">
    <name type="scientific">Rapidithrix thailandica</name>
    <dbReference type="NCBI Taxonomy" id="413964"/>
    <lineage>
        <taxon>Bacteria</taxon>
        <taxon>Pseudomonadati</taxon>
        <taxon>Bacteroidota</taxon>
        <taxon>Cytophagia</taxon>
        <taxon>Cytophagales</taxon>
        <taxon>Flammeovirgaceae</taxon>
        <taxon>Rapidithrix</taxon>
    </lineage>
</organism>
<comment type="caution">
    <text evidence="1">The sequence shown here is derived from an EMBL/GenBank/DDBJ whole genome shotgun (WGS) entry which is preliminary data.</text>
</comment>
<accession>A0AAW9SAQ7</accession>
<name>A0AAW9SAQ7_9BACT</name>
<dbReference type="InterPro" id="IPR014917">
    <property type="entry name" value="DUF1800"/>
</dbReference>